<dbReference type="GO" id="GO:0005874">
    <property type="term" value="C:microtubule"/>
    <property type="evidence" value="ECO:0007669"/>
    <property type="project" value="UniProtKB-KW"/>
</dbReference>
<evidence type="ECO:0000313" key="11">
    <source>
        <dbReference type="Proteomes" id="UP001152795"/>
    </source>
</evidence>
<dbReference type="AlphaFoldDB" id="A0A6S7G2L1"/>
<evidence type="ECO:0000256" key="3">
    <source>
        <dbReference type="ARBA" id="ARBA00022490"/>
    </source>
</evidence>
<dbReference type="GO" id="GO:0005829">
    <property type="term" value="C:cytosol"/>
    <property type="evidence" value="ECO:0007669"/>
    <property type="project" value="TreeGrafter"/>
</dbReference>
<dbReference type="GO" id="GO:0007098">
    <property type="term" value="P:centrosome cycle"/>
    <property type="evidence" value="ECO:0007669"/>
    <property type="project" value="TreeGrafter"/>
</dbReference>
<protein>
    <submittedName>
        <fullName evidence="10">HAUS augmin-like complex subunit 1</fullName>
    </submittedName>
</protein>
<evidence type="ECO:0000256" key="8">
    <source>
        <dbReference type="ARBA" id="ARBA00023212"/>
    </source>
</evidence>
<keyword evidence="3" id="KW-0963">Cytoplasm</keyword>
<organism evidence="10 11">
    <name type="scientific">Paramuricea clavata</name>
    <name type="common">Red gorgonian</name>
    <name type="synonym">Violescent sea-whip</name>
    <dbReference type="NCBI Taxonomy" id="317549"/>
    <lineage>
        <taxon>Eukaryota</taxon>
        <taxon>Metazoa</taxon>
        <taxon>Cnidaria</taxon>
        <taxon>Anthozoa</taxon>
        <taxon>Octocorallia</taxon>
        <taxon>Malacalcyonacea</taxon>
        <taxon>Plexauridae</taxon>
        <taxon>Paramuricea</taxon>
    </lineage>
</organism>
<keyword evidence="4" id="KW-0132">Cell division</keyword>
<name>A0A6S7G2L1_PARCT</name>
<dbReference type="GO" id="GO:0070652">
    <property type="term" value="C:HAUS complex"/>
    <property type="evidence" value="ECO:0007669"/>
    <property type="project" value="InterPro"/>
</dbReference>
<keyword evidence="8" id="KW-0206">Cytoskeleton</keyword>
<keyword evidence="11" id="KW-1185">Reference proteome</keyword>
<dbReference type="GO" id="GO:0051301">
    <property type="term" value="P:cell division"/>
    <property type="evidence" value="ECO:0007669"/>
    <property type="project" value="UniProtKB-KW"/>
</dbReference>
<keyword evidence="7" id="KW-0175">Coiled coil</keyword>
<keyword evidence="9" id="KW-0131">Cell cycle</keyword>
<dbReference type="GO" id="GO:0005819">
    <property type="term" value="C:spindle"/>
    <property type="evidence" value="ECO:0007669"/>
    <property type="project" value="UniProtKB-SubCell"/>
</dbReference>
<dbReference type="InterPro" id="IPR026243">
    <property type="entry name" value="HAUS1"/>
</dbReference>
<sequence length="275" mass="31756">MNEQHQKVRAWLETLFVDEPIPTFEINSKTIEILSTLVDINRKKDQDAKILTEDLAQKKNEYRSEAKRLQRIISSVGLPLSNLSQSGLTSVRTLASTALLLDLRDTKMSSYLLGINELSKELHSAKEEEIKSKHATTKQLQKTNKALIQYNSLKKACETLEEQISLQEPILKQRLRDTGFLNQKTGEYQRQLDQLLSYQKQANLEPALYHKALEKKYEDVVKLEEDLKPLKSKLDTYHSLPPDISLAKVRLEEARRELQSLEEQLTRNIDSMHSM</sequence>
<evidence type="ECO:0000313" key="10">
    <source>
        <dbReference type="EMBL" id="CAB3984523.1"/>
    </source>
</evidence>
<gene>
    <name evidence="10" type="ORF">PACLA_8A005304</name>
</gene>
<proteinExistence type="inferred from homology"/>
<dbReference type="OrthoDB" id="5372507at2759"/>
<dbReference type="PANTHER" id="PTHR31570:SF1">
    <property type="entry name" value="HAUS AUGMIN-LIKE COMPLEX SUBUNIT 1"/>
    <property type="match status" value="1"/>
</dbReference>
<dbReference type="PANTHER" id="PTHR31570">
    <property type="entry name" value="HAUS AUGMIN-LIKE COMPLEX SUBUNIT 1"/>
    <property type="match status" value="1"/>
</dbReference>
<accession>A0A6S7G2L1</accession>
<keyword evidence="6" id="KW-0498">Mitosis</keyword>
<evidence type="ECO:0000256" key="9">
    <source>
        <dbReference type="ARBA" id="ARBA00023306"/>
    </source>
</evidence>
<evidence type="ECO:0000256" key="4">
    <source>
        <dbReference type="ARBA" id="ARBA00022618"/>
    </source>
</evidence>
<evidence type="ECO:0000256" key="7">
    <source>
        <dbReference type="ARBA" id="ARBA00023054"/>
    </source>
</evidence>
<comment type="similarity">
    <text evidence="2">Belongs to the HAUS1 family.</text>
</comment>
<evidence type="ECO:0000256" key="1">
    <source>
        <dbReference type="ARBA" id="ARBA00004186"/>
    </source>
</evidence>
<keyword evidence="5" id="KW-0493">Microtubule</keyword>
<dbReference type="PRINTS" id="PR02087">
    <property type="entry name" value="HAUSAUGMINL1"/>
</dbReference>
<comment type="subcellular location">
    <subcellularLocation>
        <location evidence="1">Cytoplasm</location>
        <location evidence="1">Cytoskeleton</location>
        <location evidence="1">Spindle</location>
    </subcellularLocation>
</comment>
<reference evidence="10" key="1">
    <citation type="submission" date="2020-04" db="EMBL/GenBank/DDBJ databases">
        <authorList>
            <person name="Alioto T."/>
            <person name="Alioto T."/>
            <person name="Gomez Garrido J."/>
        </authorList>
    </citation>
    <scope>NUCLEOTIDE SEQUENCE</scope>
    <source>
        <strain evidence="10">A484AB</strain>
    </source>
</reference>
<comment type="caution">
    <text evidence="10">The sequence shown here is derived from an EMBL/GenBank/DDBJ whole genome shotgun (WGS) entry which is preliminary data.</text>
</comment>
<evidence type="ECO:0000256" key="2">
    <source>
        <dbReference type="ARBA" id="ARBA00005479"/>
    </source>
</evidence>
<evidence type="ECO:0000256" key="5">
    <source>
        <dbReference type="ARBA" id="ARBA00022701"/>
    </source>
</evidence>
<dbReference type="EMBL" id="CACRXK020000750">
    <property type="protein sequence ID" value="CAB3984523.1"/>
    <property type="molecule type" value="Genomic_DNA"/>
</dbReference>
<evidence type="ECO:0000256" key="6">
    <source>
        <dbReference type="ARBA" id="ARBA00022776"/>
    </source>
</evidence>
<dbReference type="Pfam" id="PF25762">
    <property type="entry name" value="HAUS1"/>
    <property type="match status" value="1"/>
</dbReference>
<dbReference type="Proteomes" id="UP001152795">
    <property type="component" value="Unassembled WGS sequence"/>
</dbReference>
<dbReference type="GO" id="GO:0051225">
    <property type="term" value="P:spindle assembly"/>
    <property type="evidence" value="ECO:0007669"/>
    <property type="project" value="InterPro"/>
</dbReference>